<dbReference type="Pfam" id="PF03372">
    <property type="entry name" value="Exo_endo_phos"/>
    <property type="match status" value="1"/>
</dbReference>
<feature type="binding site" evidence="9">
    <location>
        <position position="145"/>
    </location>
    <ligand>
        <name>Mg(2+)</name>
        <dbReference type="ChEBI" id="CHEBI:18420"/>
        <label>1</label>
    </ligand>
</feature>
<dbReference type="AlphaFoldDB" id="A0AAX7UG14"/>
<organism evidence="12 13">
    <name type="scientific">Astatotilapia calliptera</name>
    <name type="common">Eastern happy</name>
    <name type="synonym">Chromis callipterus</name>
    <dbReference type="NCBI Taxonomy" id="8154"/>
    <lineage>
        <taxon>Eukaryota</taxon>
        <taxon>Metazoa</taxon>
        <taxon>Chordata</taxon>
        <taxon>Craniata</taxon>
        <taxon>Vertebrata</taxon>
        <taxon>Euteleostomi</taxon>
        <taxon>Actinopterygii</taxon>
        <taxon>Neopterygii</taxon>
        <taxon>Teleostei</taxon>
        <taxon>Neoteleostei</taxon>
        <taxon>Acanthomorphata</taxon>
        <taxon>Ovalentaria</taxon>
        <taxon>Cichlomorphae</taxon>
        <taxon>Cichliformes</taxon>
        <taxon>Cichlidae</taxon>
        <taxon>African cichlids</taxon>
        <taxon>Pseudocrenilabrinae</taxon>
        <taxon>Haplochromini</taxon>
        <taxon>Astatotilapia</taxon>
    </lineage>
</organism>
<comment type="similarity">
    <text evidence="2">Belongs to the DNA repair enzymes AP/ExoA family.</text>
</comment>
<keyword evidence="9" id="KW-0464">Manganese</keyword>
<keyword evidence="7 9" id="KW-0460">Magnesium</keyword>
<comment type="cofactor">
    <cofactor evidence="9">
        <name>Mg(2+)</name>
        <dbReference type="ChEBI" id="CHEBI:18420"/>
    </cofactor>
    <cofactor evidence="9">
        <name>Mn(2+)</name>
        <dbReference type="ChEBI" id="CHEBI:29035"/>
    </cofactor>
    <text evidence="9">Probably binds two magnesium or manganese ions per subunit.</text>
</comment>
<dbReference type="GO" id="GO:0046872">
    <property type="term" value="F:metal ion binding"/>
    <property type="evidence" value="ECO:0007669"/>
    <property type="project" value="UniProtKB-KW"/>
</dbReference>
<evidence type="ECO:0000256" key="8">
    <source>
        <dbReference type="ARBA" id="ARBA00023204"/>
    </source>
</evidence>
<keyword evidence="6" id="KW-0378">Hydrolase</keyword>
<dbReference type="GO" id="GO:0005634">
    <property type="term" value="C:nucleus"/>
    <property type="evidence" value="ECO:0007669"/>
    <property type="project" value="TreeGrafter"/>
</dbReference>
<dbReference type="GeneTree" id="ENSGT00940000177144"/>
<evidence type="ECO:0000259" key="11">
    <source>
        <dbReference type="Pfam" id="PF03372"/>
    </source>
</evidence>
<keyword evidence="4 9" id="KW-0479">Metal-binding</keyword>
<evidence type="ECO:0000313" key="12">
    <source>
        <dbReference type="Ensembl" id="ENSACLP00000067717.1"/>
    </source>
</evidence>
<feature type="site" description="Transition state stabilizer" evidence="10">
    <location>
        <position position="147"/>
    </location>
</feature>
<feature type="binding site" evidence="9">
    <location>
        <position position="147"/>
    </location>
    <ligand>
        <name>Mg(2+)</name>
        <dbReference type="ChEBI" id="CHEBI:18420"/>
        <label>1</label>
    </ligand>
</feature>
<evidence type="ECO:0000256" key="6">
    <source>
        <dbReference type="ARBA" id="ARBA00022801"/>
    </source>
</evidence>
<dbReference type="InterPro" id="IPR004808">
    <property type="entry name" value="AP_endonuc_1"/>
</dbReference>
<dbReference type="GO" id="GO:0008081">
    <property type="term" value="F:phosphoric diester hydrolase activity"/>
    <property type="evidence" value="ECO:0007669"/>
    <property type="project" value="TreeGrafter"/>
</dbReference>
<keyword evidence="5" id="KW-0227">DNA damage</keyword>
<proteinExistence type="inferred from homology"/>
<protein>
    <recommendedName>
        <fullName evidence="3">exodeoxyribonuclease III</fullName>
        <ecNumber evidence="3">3.1.11.2</ecNumber>
    </recommendedName>
</protein>
<keyword evidence="13" id="KW-1185">Reference proteome</keyword>
<evidence type="ECO:0000256" key="2">
    <source>
        <dbReference type="ARBA" id="ARBA00007092"/>
    </source>
</evidence>
<evidence type="ECO:0000256" key="4">
    <source>
        <dbReference type="ARBA" id="ARBA00022723"/>
    </source>
</evidence>
<accession>A0AAX7UG14</accession>
<reference evidence="12" key="1">
    <citation type="submission" date="2018-05" db="EMBL/GenBank/DDBJ databases">
        <authorList>
            <person name="Datahose"/>
        </authorList>
    </citation>
    <scope>NUCLEOTIDE SEQUENCE</scope>
</reference>
<keyword evidence="8" id="KW-0234">DNA repair</keyword>
<evidence type="ECO:0000256" key="9">
    <source>
        <dbReference type="PIRSR" id="PIRSR604808-2"/>
    </source>
</evidence>
<dbReference type="SUPFAM" id="SSF56219">
    <property type="entry name" value="DNase I-like"/>
    <property type="match status" value="1"/>
</dbReference>
<dbReference type="Proteomes" id="UP000265100">
    <property type="component" value="Chromosome 23"/>
</dbReference>
<dbReference type="InterPro" id="IPR036691">
    <property type="entry name" value="Endo/exonu/phosph_ase_sf"/>
</dbReference>
<dbReference type="GO" id="GO:0006284">
    <property type="term" value="P:base-excision repair"/>
    <property type="evidence" value="ECO:0007669"/>
    <property type="project" value="TreeGrafter"/>
</dbReference>
<dbReference type="GO" id="GO:0003906">
    <property type="term" value="F:DNA-(apurinic or apyrimidinic site) endonuclease activity"/>
    <property type="evidence" value="ECO:0007669"/>
    <property type="project" value="TreeGrafter"/>
</dbReference>
<reference evidence="12" key="3">
    <citation type="submission" date="2025-09" db="UniProtKB">
        <authorList>
            <consortium name="Ensembl"/>
        </authorList>
    </citation>
    <scope>IDENTIFICATION</scope>
</reference>
<comment type="catalytic activity">
    <reaction evidence="1">
        <text>Exonucleolytic cleavage in the 3'- to 5'-direction to yield nucleoside 5'-phosphates.</text>
        <dbReference type="EC" id="3.1.11.2"/>
    </reaction>
</comment>
<evidence type="ECO:0000256" key="5">
    <source>
        <dbReference type="ARBA" id="ARBA00022763"/>
    </source>
</evidence>
<reference evidence="12" key="2">
    <citation type="submission" date="2025-08" db="UniProtKB">
        <authorList>
            <consortium name="Ensembl"/>
        </authorList>
    </citation>
    <scope>IDENTIFICATION</scope>
</reference>
<feature type="binding site" evidence="9">
    <location>
        <position position="13"/>
    </location>
    <ligand>
        <name>Mg(2+)</name>
        <dbReference type="ChEBI" id="CHEBI:18420"/>
        <label>1</label>
    </ligand>
</feature>
<feature type="domain" description="Endonuclease/exonuclease/phosphatase" evidence="11">
    <location>
        <begin position="10"/>
        <end position="149"/>
    </location>
</feature>
<evidence type="ECO:0000313" key="13">
    <source>
        <dbReference type="Proteomes" id="UP000265100"/>
    </source>
</evidence>
<dbReference type="EC" id="3.1.11.2" evidence="3"/>
<dbReference type="Ensembl" id="ENSACLT00000083181.1">
    <property type="protein sequence ID" value="ENSACLP00000067717.1"/>
    <property type="gene ID" value="ENSACLG00000034254.1"/>
</dbReference>
<dbReference type="GO" id="GO:0008311">
    <property type="term" value="F:double-stranded DNA 3'-5' DNA exonuclease activity"/>
    <property type="evidence" value="ECO:0007669"/>
    <property type="project" value="UniProtKB-EC"/>
</dbReference>
<name>A0AAX7UG14_ASTCA</name>
<dbReference type="PANTHER" id="PTHR22748:SF26">
    <property type="entry name" value="ENDONUCLEASE_EXONUCLEASE_PHOSPHATASE DOMAIN-CONTAINING PROTEIN"/>
    <property type="match status" value="1"/>
</dbReference>
<evidence type="ECO:0000256" key="10">
    <source>
        <dbReference type="PIRSR" id="PIRSR604808-3"/>
    </source>
</evidence>
<sequence length="165" mass="18569">MLSAKGINVISFNVNGLTNPIKRSRILTKMKKDRAQIVYLQETHLNNNEHEKLRRMGFTNMFSSAYESGRRRGVVILISRALNFEKSFELKDKDGRFILVRGTVDGNQVTLMNVYAPPGSDLSFFKNIVNIMVTETQGPLICGGDLNVRLQPDLDSSNRKKPGVP</sequence>
<feature type="binding site" evidence="9">
    <location>
        <position position="42"/>
    </location>
    <ligand>
        <name>Mg(2+)</name>
        <dbReference type="ChEBI" id="CHEBI:18420"/>
        <label>1</label>
    </ligand>
</feature>
<evidence type="ECO:0000256" key="3">
    <source>
        <dbReference type="ARBA" id="ARBA00012115"/>
    </source>
</evidence>
<dbReference type="InterPro" id="IPR005135">
    <property type="entry name" value="Endo/exonuclease/phosphatase"/>
</dbReference>
<dbReference type="Gene3D" id="3.60.10.10">
    <property type="entry name" value="Endonuclease/exonuclease/phosphatase"/>
    <property type="match status" value="1"/>
</dbReference>
<dbReference type="PANTHER" id="PTHR22748">
    <property type="entry name" value="AP ENDONUCLEASE"/>
    <property type="match status" value="1"/>
</dbReference>
<evidence type="ECO:0000256" key="7">
    <source>
        <dbReference type="ARBA" id="ARBA00022842"/>
    </source>
</evidence>
<evidence type="ECO:0000256" key="1">
    <source>
        <dbReference type="ARBA" id="ARBA00000493"/>
    </source>
</evidence>